<keyword evidence="2" id="KW-0012">Acyltransferase</keyword>
<keyword evidence="3" id="KW-1185">Reference proteome</keyword>
<protein>
    <submittedName>
        <fullName evidence="2">GNAT family N-acetyltransferase</fullName>
        <ecNumber evidence="2">2.3.-.-</ecNumber>
    </submittedName>
</protein>
<comment type="caution">
    <text evidence="2">The sequence shown here is derived from an EMBL/GenBank/DDBJ whole genome shotgun (WGS) entry which is preliminary data.</text>
</comment>
<dbReference type="InterPro" id="IPR051908">
    <property type="entry name" value="Ribosomal_N-acetyltransferase"/>
</dbReference>
<dbReference type="EC" id="2.3.-.-" evidence="2"/>
<organism evidence="2 3">
    <name type="scientific">Kribbella deserti</name>
    <dbReference type="NCBI Taxonomy" id="1926257"/>
    <lineage>
        <taxon>Bacteria</taxon>
        <taxon>Bacillati</taxon>
        <taxon>Actinomycetota</taxon>
        <taxon>Actinomycetes</taxon>
        <taxon>Propionibacteriales</taxon>
        <taxon>Kribbellaceae</taxon>
        <taxon>Kribbella</taxon>
    </lineage>
</organism>
<gene>
    <name evidence="2" type="ORF">ACFFGN_24625</name>
</gene>
<evidence type="ECO:0000259" key="1">
    <source>
        <dbReference type="PROSITE" id="PS51186"/>
    </source>
</evidence>
<proteinExistence type="predicted"/>
<dbReference type="Proteomes" id="UP001589890">
    <property type="component" value="Unassembled WGS sequence"/>
</dbReference>
<dbReference type="InterPro" id="IPR000182">
    <property type="entry name" value="GNAT_dom"/>
</dbReference>
<keyword evidence="2" id="KW-0808">Transferase</keyword>
<sequence>MELRQEAVRLRLGKTDFSWTVEYDGRDAGTIDLTPTGGLGGDLRFNLLPAAGVQALRLVTAFAFERLGWEILVWRSPAGRWDAMRTAWEAGFGQFTYVDGGTAYEGVRCEEWLATRRSKDPAEPRTPWWQIPVIETERFRMRPHGPSDLERIVEAASDERTQYWAPHFASPFTRADGETYLDARLWMSATGTAISWAIADPDTDVLLANLSVLHLEGDDSGEIGFWAHPEARGRGLMTEAVGLAIRHAFTPVAEGGLGRYRLVLATARGNTASRHVAEANGFVAAGIEREAEVMRDGTRQDMVWFDLLRSESPFPSP</sequence>
<dbReference type="SUPFAM" id="SSF55729">
    <property type="entry name" value="Acyl-CoA N-acyltransferases (Nat)"/>
    <property type="match status" value="1"/>
</dbReference>
<dbReference type="PANTHER" id="PTHR43441:SF10">
    <property type="entry name" value="ACETYLTRANSFERASE"/>
    <property type="match status" value="1"/>
</dbReference>
<dbReference type="Pfam" id="PF13302">
    <property type="entry name" value="Acetyltransf_3"/>
    <property type="match status" value="1"/>
</dbReference>
<dbReference type="GO" id="GO:0016746">
    <property type="term" value="F:acyltransferase activity"/>
    <property type="evidence" value="ECO:0007669"/>
    <property type="project" value="UniProtKB-KW"/>
</dbReference>
<evidence type="ECO:0000313" key="3">
    <source>
        <dbReference type="Proteomes" id="UP001589890"/>
    </source>
</evidence>
<feature type="domain" description="N-acetyltransferase" evidence="1">
    <location>
        <begin position="139"/>
        <end position="310"/>
    </location>
</feature>
<name>A0ABV6QRL9_9ACTN</name>
<dbReference type="RefSeq" id="WP_380051768.1">
    <property type="nucleotide sequence ID" value="NZ_JBHLTC010000032.1"/>
</dbReference>
<accession>A0ABV6QRL9</accession>
<reference evidence="2 3" key="1">
    <citation type="submission" date="2024-09" db="EMBL/GenBank/DDBJ databases">
        <authorList>
            <person name="Sun Q."/>
            <person name="Mori K."/>
        </authorList>
    </citation>
    <scope>NUCLEOTIDE SEQUENCE [LARGE SCALE GENOMIC DNA]</scope>
    <source>
        <strain evidence="2 3">CGMCC 1.15906</strain>
    </source>
</reference>
<dbReference type="PANTHER" id="PTHR43441">
    <property type="entry name" value="RIBOSOMAL-PROTEIN-SERINE ACETYLTRANSFERASE"/>
    <property type="match status" value="1"/>
</dbReference>
<dbReference type="InterPro" id="IPR016181">
    <property type="entry name" value="Acyl_CoA_acyltransferase"/>
</dbReference>
<dbReference type="PROSITE" id="PS51186">
    <property type="entry name" value="GNAT"/>
    <property type="match status" value="1"/>
</dbReference>
<dbReference type="EMBL" id="JBHLTC010000032">
    <property type="protein sequence ID" value="MFC0627282.1"/>
    <property type="molecule type" value="Genomic_DNA"/>
</dbReference>
<dbReference type="Gene3D" id="3.40.630.30">
    <property type="match status" value="1"/>
</dbReference>
<evidence type="ECO:0000313" key="2">
    <source>
        <dbReference type="EMBL" id="MFC0627282.1"/>
    </source>
</evidence>